<keyword evidence="2" id="KW-0326">Glycosidase</keyword>
<dbReference type="EMBL" id="MWXA01000005">
    <property type="protein sequence ID" value="OZG67208.1"/>
    <property type="molecule type" value="Genomic_DNA"/>
</dbReference>
<gene>
    <name evidence="4" type="ORF">BAQU_1281</name>
</gene>
<keyword evidence="1" id="KW-0378">Hydrolase</keyword>
<reference evidence="4 5" key="1">
    <citation type="journal article" date="2017" name="BMC Genomics">
        <title>Comparative genomic and phylogenomic analyses of the Bifidobacteriaceae family.</title>
        <authorList>
            <person name="Lugli G.A."/>
            <person name="Milani C."/>
            <person name="Turroni F."/>
            <person name="Duranti S."/>
            <person name="Mancabelli L."/>
            <person name="Mangifesta M."/>
            <person name="Ferrario C."/>
            <person name="Modesto M."/>
            <person name="Mattarelli P."/>
            <person name="Jiri K."/>
            <person name="van Sinderen D."/>
            <person name="Ventura M."/>
        </authorList>
    </citation>
    <scope>NUCLEOTIDE SEQUENCE [LARGE SCALE GENOMIC DNA]</scope>
    <source>
        <strain evidence="4 5">LMG 28769</strain>
    </source>
</reference>
<dbReference type="AlphaFoldDB" id="A0A261G718"/>
<dbReference type="GeneID" id="98295950"/>
<dbReference type="OrthoDB" id="9802433at2"/>
<dbReference type="Pfam" id="PF00128">
    <property type="entry name" value="Alpha-amylase"/>
    <property type="match status" value="1"/>
</dbReference>
<evidence type="ECO:0000313" key="5">
    <source>
        <dbReference type="Proteomes" id="UP000216451"/>
    </source>
</evidence>
<comment type="caution">
    <text evidence="4">The sequence shown here is derived from an EMBL/GenBank/DDBJ whole genome shotgun (WGS) entry which is preliminary data.</text>
</comment>
<dbReference type="InterPro" id="IPR017853">
    <property type="entry name" value="GH"/>
</dbReference>
<feature type="domain" description="Glycosyl hydrolase family 13 catalytic" evidence="3">
    <location>
        <begin position="38"/>
        <end position="364"/>
    </location>
</feature>
<dbReference type="RefSeq" id="WP_094693743.1">
    <property type="nucleotide sequence ID" value="NZ_JBDNSG010000005.1"/>
</dbReference>
<organism evidence="4 5">
    <name type="scientific">Bifidobacterium aquikefiri</name>
    <dbReference type="NCBI Taxonomy" id="1653207"/>
    <lineage>
        <taxon>Bacteria</taxon>
        <taxon>Bacillati</taxon>
        <taxon>Actinomycetota</taxon>
        <taxon>Actinomycetes</taxon>
        <taxon>Bifidobacteriales</taxon>
        <taxon>Bifidobacteriaceae</taxon>
        <taxon>Bifidobacterium</taxon>
    </lineage>
</organism>
<name>A0A261G718_9BIFI</name>
<dbReference type="CDD" id="cd11354">
    <property type="entry name" value="AmyAc_bac_CMD_like"/>
    <property type="match status" value="1"/>
</dbReference>
<sequence>MVNGNRSKNASMETIIWWHVYPLGFLGAPIRPRSATQRVLTHRLRRLIPWLDYMSDLGANGLFLGPIFDSQTHGYDTIDYFSIDPRLGDLNDFDDLMRACRERGITVMLDGVFNHVGTGFPAFRNALAGHDDQDMFTIRRSDQGNPDYAKFEGHASLPELNHDSPRVAQLVRDVMEFWLAKGIGAWRLDAAYTTQTHFWQHVLPEVRTKFPKVWFMGEVIQADYPTVIRESGFDSLTQYELWKAIWSSLKDGNFFELDWCLQRHDGFMDVFTPQTFIGNHDVTRIASQVGIDKAALACVVQFSVGGVPSIYYGDELGMTGVKEDRPGGDDAVRPAFPAKPQPFNELSESQSRMFGIYRSLIEMRKANPWLAQARTKSTLLENRRYVYESAGEHGETLSVDLQLDPHPHAEVHLPDGSVLSIAME</sequence>
<dbReference type="Gene3D" id="3.20.20.80">
    <property type="entry name" value="Glycosidases"/>
    <property type="match status" value="1"/>
</dbReference>
<proteinExistence type="predicted"/>
<dbReference type="PANTHER" id="PTHR10357:SF210">
    <property type="entry name" value="MALTODEXTRIN GLUCOSIDASE"/>
    <property type="match status" value="1"/>
</dbReference>
<dbReference type="SUPFAM" id="SSF51445">
    <property type="entry name" value="(Trans)glycosidases"/>
    <property type="match status" value="1"/>
</dbReference>
<evidence type="ECO:0000256" key="2">
    <source>
        <dbReference type="ARBA" id="ARBA00023295"/>
    </source>
</evidence>
<dbReference type="InterPro" id="IPR006047">
    <property type="entry name" value="GH13_cat_dom"/>
</dbReference>
<dbReference type="GO" id="GO:0005975">
    <property type="term" value="P:carbohydrate metabolic process"/>
    <property type="evidence" value="ECO:0007669"/>
    <property type="project" value="InterPro"/>
</dbReference>
<dbReference type="Proteomes" id="UP000216451">
    <property type="component" value="Unassembled WGS sequence"/>
</dbReference>
<evidence type="ECO:0000313" key="4">
    <source>
        <dbReference type="EMBL" id="OZG67208.1"/>
    </source>
</evidence>
<protein>
    <submittedName>
        <fullName evidence="4">Alpha-amylase</fullName>
    </submittedName>
</protein>
<evidence type="ECO:0000259" key="3">
    <source>
        <dbReference type="SMART" id="SM00642"/>
    </source>
</evidence>
<dbReference type="SMART" id="SM00642">
    <property type="entry name" value="Aamy"/>
    <property type="match status" value="1"/>
</dbReference>
<accession>A0A261G718</accession>
<keyword evidence="5" id="KW-1185">Reference proteome</keyword>
<dbReference type="GO" id="GO:0016798">
    <property type="term" value="F:hydrolase activity, acting on glycosyl bonds"/>
    <property type="evidence" value="ECO:0007669"/>
    <property type="project" value="UniProtKB-KW"/>
</dbReference>
<dbReference type="PANTHER" id="PTHR10357">
    <property type="entry name" value="ALPHA-AMYLASE FAMILY MEMBER"/>
    <property type="match status" value="1"/>
</dbReference>
<evidence type="ECO:0000256" key="1">
    <source>
        <dbReference type="ARBA" id="ARBA00022801"/>
    </source>
</evidence>